<feature type="domain" description="DUF6589" evidence="1">
    <location>
        <begin position="140"/>
        <end position="542"/>
    </location>
</feature>
<accession>A0A165L7T9</accession>
<proteinExistence type="predicted"/>
<name>A0A165L7T9_9APHY</name>
<reference evidence="2 3" key="1">
    <citation type="journal article" date="2016" name="Mol. Biol. Evol.">
        <title>Comparative Genomics of Early-Diverging Mushroom-Forming Fungi Provides Insights into the Origins of Lignocellulose Decay Capabilities.</title>
        <authorList>
            <person name="Nagy L.G."/>
            <person name="Riley R."/>
            <person name="Tritt A."/>
            <person name="Adam C."/>
            <person name="Daum C."/>
            <person name="Floudas D."/>
            <person name="Sun H."/>
            <person name="Yadav J.S."/>
            <person name="Pangilinan J."/>
            <person name="Larsson K.H."/>
            <person name="Matsuura K."/>
            <person name="Barry K."/>
            <person name="Labutti K."/>
            <person name="Kuo R."/>
            <person name="Ohm R.A."/>
            <person name="Bhattacharya S.S."/>
            <person name="Shirouzu T."/>
            <person name="Yoshinaga Y."/>
            <person name="Martin F.M."/>
            <person name="Grigoriev I.V."/>
            <person name="Hibbett D.S."/>
        </authorList>
    </citation>
    <scope>NUCLEOTIDE SEQUENCE [LARGE SCALE GENOMIC DNA]</scope>
    <source>
        <strain evidence="2 3">L-15889</strain>
    </source>
</reference>
<dbReference type="AlphaFoldDB" id="A0A165L7T9"/>
<evidence type="ECO:0000313" key="3">
    <source>
        <dbReference type="Proteomes" id="UP000076727"/>
    </source>
</evidence>
<evidence type="ECO:0000313" key="2">
    <source>
        <dbReference type="EMBL" id="KZT64055.1"/>
    </source>
</evidence>
<protein>
    <recommendedName>
        <fullName evidence="1">DUF6589 domain-containing protein</fullName>
    </recommendedName>
</protein>
<sequence>MAISILLNLRSQKTNILQVITSMILWDNRASKRLVQMLNRFGISSSYDHMCMSVTALSDDALRIAREIANDPTNAILMPYNNFNWVSGVWETSLLHSAIQHDQVSAMLVNLTLSPGDVAAHLKSVLRFEEHRGTRHRLPPQKSLEDIMPQSEDQIFLRNAAVTHVMTILIEEVASFTTFRSMIPALVDADAIPVHKTDRHYLPTFDQEQGSTRGNMAVLNHYFLDVLRIPKPIFEENMFFVLGDRLTTARDHAAQDQRGVDRSEYRADHLSSLAVTSGLMHVCYNFIQACAKNLWGGANKDAVSLQTPRDMLPNRSNINIHKFDFYAWLRFLDCVLRSLVITAAISALHINDPKDISSHKLSADDFRRMCNHIVDTYVMSSPDRLEADGIKTLQGNTLSGHAVLAMSNLMTLREMRHAIKHGHPSRILRVLKFWTPMFYAGRSYNYANECMELLHNVIHDWPKDTAKVLLAGMLVNTTGEQDGFLEADLDVEHLNLRIKSRAHGTNATPDMLRKVTPSLGHIRDLTDLVYKETGVRDINEHHAKVQQHTDIQLLVHHLISSHALSFALDKFSEHAVTDLLHAGLHQLSGPHGGHAKHLLRHRLRLRSRHDSDSQPSGDISLQGTAKEVLDAEHELIDADDAELDSNVLPEIGYVIQDTEANWGMHGQYDKE</sequence>
<keyword evidence="3" id="KW-1185">Reference proteome</keyword>
<evidence type="ECO:0000259" key="1">
    <source>
        <dbReference type="Pfam" id="PF20231"/>
    </source>
</evidence>
<dbReference type="OrthoDB" id="2792131at2759"/>
<gene>
    <name evidence="2" type="ORF">DAEQUDRAFT_718616</name>
</gene>
<dbReference type="Pfam" id="PF20231">
    <property type="entry name" value="DUF6589"/>
    <property type="match status" value="1"/>
</dbReference>
<dbReference type="InterPro" id="IPR046496">
    <property type="entry name" value="DUF6589"/>
</dbReference>
<organism evidence="2 3">
    <name type="scientific">Daedalea quercina L-15889</name>
    <dbReference type="NCBI Taxonomy" id="1314783"/>
    <lineage>
        <taxon>Eukaryota</taxon>
        <taxon>Fungi</taxon>
        <taxon>Dikarya</taxon>
        <taxon>Basidiomycota</taxon>
        <taxon>Agaricomycotina</taxon>
        <taxon>Agaricomycetes</taxon>
        <taxon>Polyporales</taxon>
        <taxon>Fomitopsis</taxon>
    </lineage>
</organism>
<dbReference type="Proteomes" id="UP000076727">
    <property type="component" value="Unassembled WGS sequence"/>
</dbReference>
<dbReference type="EMBL" id="KV429143">
    <property type="protein sequence ID" value="KZT64055.1"/>
    <property type="molecule type" value="Genomic_DNA"/>
</dbReference>
<dbReference type="STRING" id="1314783.A0A165L7T9"/>